<comment type="caution">
    <text evidence="1">The sequence shown here is derived from an EMBL/GenBank/DDBJ whole genome shotgun (WGS) entry which is preliminary data.</text>
</comment>
<name>S7X255_9BACT</name>
<sequence>MLIRKGSINGLFRHEIITYPSPEKIDSTSGIKKMNAFLF</sequence>
<dbReference type="AlphaFoldDB" id="S7X255"/>
<evidence type="ECO:0000313" key="2">
    <source>
        <dbReference type="Proteomes" id="UP000014974"/>
    </source>
</evidence>
<organism evidence="1 2">
    <name type="scientific">Cyclobacterium qasimii M12-11B</name>
    <dbReference type="NCBI Taxonomy" id="641524"/>
    <lineage>
        <taxon>Bacteria</taxon>
        <taxon>Pseudomonadati</taxon>
        <taxon>Bacteroidota</taxon>
        <taxon>Cytophagia</taxon>
        <taxon>Cytophagales</taxon>
        <taxon>Cyclobacteriaceae</taxon>
        <taxon>Cyclobacterium</taxon>
    </lineage>
</organism>
<protein>
    <submittedName>
        <fullName evidence="1">Uncharacterized protein</fullName>
    </submittedName>
</protein>
<dbReference type="STRING" id="641524.ADICYQ_1067"/>
<gene>
    <name evidence="1" type="ORF">ADICYQ_1067</name>
</gene>
<evidence type="ECO:0000313" key="1">
    <source>
        <dbReference type="EMBL" id="EPR70183.1"/>
    </source>
</evidence>
<dbReference type="Proteomes" id="UP000014974">
    <property type="component" value="Unassembled WGS sequence"/>
</dbReference>
<proteinExistence type="predicted"/>
<reference evidence="1 2" key="1">
    <citation type="journal article" date="2013" name="Genome Announc.">
        <title>Draft Genome Sequence of Cyclobacterium qasimii Strain M12-11BT, Isolated from Arctic Marine Sediment.</title>
        <authorList>
            <person name="Shivaji S."/>
            <person name="Ara S."/>
            <person name="Singh A."/>
            <person name="Kumar Pinnaka A."/>
        </authorList>
    </citation>
    <scope>NUCLEOTIDE SEQUENCE [LARGE SCALE GENOMIC DNA]</scope>
    <source>
        <strain evidence="1 2">M12-11B</strain>
    </source>
</reference>
<accession>S7X255</accession>
<dbReference type="EMBL" id="ATNM01000049">
    <property type="protein sequence ID" value="EPR70183.1"/>
    <property type="molecule type" value="Genomic_DNA"/>
</dbReference>